<feature type="compositionally biased region" description="Polar residues" evidence="1">
    <location>
        <begin position="119"/>
        <end position="128"/>
    </location>
</feature>
<name>A0A5J5EU64_9PEZI</name>
<feature type="compositionally biased region" description="Polar residues" evidence="1">
    <location>
        <begin position="292"/>
        <end position="312"/>
    </location>
</feature>
<keyword evidence="2" id="KW-1133">Transmembrane helix</keyword>
<feature type="compositionally biased region" description="Polar residues" evidence="1">
    <location>
        <begin position="45"/>
        <end position="55"/>
    </location>
</feature>
<feature type="compositionally biased region" description="Polar residues" evidence="1">
    <location>
        <begin position="78"/>
        <end position="88"/>
    </location>
</feature>
<dbReference type="EMBL" id="VXIS01000116">
    <property type="protein sequence ID" value="KAA8903608.1"/>
    <property type="molecule type" value="Genomic_DNA"/>
</dbReference>
<evidence type="ECO:0000313" key="4">
    <source>
        <dbReference type="EMBL" id="KAA8903608.1"/>
    </source>
</evidence>
<feature type="region of interest" description="Disordered" evidence="1">
    <location>
        <begin position="25"/>
        <end position="139"/>
    </location>
</feature>
<feature type="region of interest" description="Disordered" evidence="1">
    <location>
        <begin position="259"/>
        <end position="334"/>
    </location>
</feature>
<protein>
    <submittedName>
        <fullName evidence="4">Uncharacterized protein</fullName>
    </submittedName>
</protein>
<feature type="compositionally biased region" description="Low complexity" evidence="1">
    <location>
        <begin position="315"/>
        <end position="324"/>
    </location>
</feature>
<dbReference type="InParanoid" id="A0A5J5EU64"/>
<dbReference type="Proteomes" id="UP000326924">
    <property type="component" value="Unassembled WGS sequence"/>
</dbReference>
<accession>A0A5J5EU64</accession>
<feature type="compositionally biased region" description="Acidic residues" evidence="1">
    <location>
        <begin position="269"/>
        <end position="286"/>
    </location>
</feature>
<gene>
    <name evidence="4" type="ORF">FN846DRAFT_953950</name>
</gene>
<dbReference type="OrthoDB" id="5428933at2759"/>
<evidence type="ECO:0000256" key="2">
    <source>
        <dbReference type="SAM" id="Phobius"/>
    </source>
</evidence>
<reference evidence="4 5" key="1">
    <citation type="submission" date="2019-09" db="EMBL/GenBank/DDBJ databases">
        <title>Draft genome of the ectomycorrhizal ascomycete Sphaerosporella brunnea.</title>
        <authorList>
            <consortium name="DOE Joint Genome Institute"/>
            <person name="Benucci G.M."/>
            <person name="Marozzi G."/>
            <person name="Antonielli L."/>
            <person name="Sanchez S."/>
            <person name="Marco P."/>
            <person name="Wang X."/>
            <person name="Falini L.B."/>
            <person name="Barry K."/>
            <person name="Haridas S."/>
            <person name="Lipzen A."/>
            <person name="Labutti K."/>
            <person name="Grigoriev I.V."/>
            <person name="Murat C."/>
            <person name="Martin F."/>
            <person name="Albertini E."/>
            <person name="Donnini D."/>
            <person name="Bonito G."/>
        </authorList>
    </citation>
    <scope>NUCLEOTIDE SEQUENCE [LARGE SCALE GENOMIC DNA]</scope>
    <source>
        <strain evidence="4 5">Sb_GMNB300</strain>
    </source>
</reference>
<feature type="transmembrane region" description="Helical" evidence="2">
    <location>
        <begin position="344"/>
        <end position="362"/>
    </location>
</feature>
<keyword evidence="5" id="KW-1185">Reference proteome</keyword>
<keyword evidence="3" id="KW-0732">Signal</keyword>
<feature type="compositionally biased region" description="Polar residues" evidence="1">
    <location>
        <begin position="96"/>
        <end position="111"/>
    </location>
</feature>
<keyword evidence="2" id="KW-0812">Transmembrane</keyword>
<keyword evidence="2" id="KW-0472">Membrane</keyword>
<feature type="compositionally biased region" description="Polar residues" evidence="1">
    <location>
        <begin position="325"/>
        <end position="334"/>
    </location>
</feature>
<feature type="non-terminal residue" evidence="4">
    <location>
        <position position="451"/>
    </location>
</feature>
<sequence length="451" mass="50426">MQRCVFFLSFFVCRYILHVHTNQLRDQHTPPHSSIATLKHPPIPSQNSTAMQCQLNSTSNQLQSTPQPQQPPPWYKLSFSTHQPSPNSRRNKETPSRTTHYKPQTMFTRPSTAPRKLSLSANSSSTDKMTPPPSPKTYASPEALVDRVLERLSCHHPTLRPPTLSDRSKFLQKASDLQNLPEWMWYGLLHYAVQLDAEEEQEVADFGILDEFLDCDSYAEGNIGANSPARMWDVMFYYMYLYLESGRHRGVGGAGEGALLGAITPPATEDGESGAEEEEEKEEDDDRERIPTQMNRQPSIQSATSTRSTQSDLGPATPEAAPEPSSQKQKPTAHSSRRLDLRDLLIVFLLLVITLLLALQFASPRALEMFQSVPLPTTTTVTLTSISRSCLSPITSFASSRYVRFRTHAGDVYTRTCQVQCKKVVEVLLDNIQYRLGVTELPGTATATARA</sequence>
<feature type="chain" id="PRO_5023887255" evidence="3">
    <location>
        <begin position="22"/>
        <end position="451"/>
    </location>
</feature>
<organism evidence="4 5">
    <name type="scientific">Sphaerosporella brunnea</name>
    <dbReference type="NCBI Taxonomy" id="1250544"/>
    <lineage>
        <taxon>Eukaryota</taxon>
        <taxon>Fungi</taxon>
        <taxon>Dikarya</taxon>
        <taxon>Ascomycota</taxon>
        <taxon>Pezizomycotina</taxon>
        <taxon>Pezizomycetes</taxon>
        <taxon>Pezizales</taxon>
        <taxon>Pyronemataceae</taxon>
        <taxon>Sphaerosporella</taxon>
    </lineage>
</organism>
<feature type="signal peptide" evidence="3">
    <location>
        <begin position="1"/>
        <end position="21"/>
    </location>
</feature>
<evidence type="ECO:0000313" key="5">
    <source>
        <dbReference type="Proteomes" id="UP000326924"/>
    </source>
</evidence>
<evidence type="ECO:0000256" key="3">
    <source>
        <dbReference type="SAM" id="SignalP"/>
    </source>
</evidence>
<proteinExistence type="predicted"/>
<comment type="caution">
    <text evidence="4">The sequence shown here is derived from an EMBL/GenBank/DDBJ whole genome shotgun (WGS) entry which is preliminary data.</text>
</comment>
<dbReference type="AlphaFoldDB" id="A0A5J5EU64"/>
<evidence type="ECO:0000256" key="1">
    <source>
        <dbReference type="SAM" id="MobiDB-lite"/>
    </source>
</evidence>
<feature type="compositionally biased region" description="Low complexity" evidence="1">
    <location>
        <begin position="56"/>
        <end position="67"/>
    </location>
</feature>